<accession>A0A9N7YMU7</accession>
<organism evidence="1 2">
    <name type="scientific">Pleuronectes platessa</name>
    <name type="common">European plaice</name>
    <dbReference type="NCBI Taxonomy" id="8262"/>
    <lineage>
        <taxon>Eukaryota</taxon>
        <taxon>Metazoa</taxon>
        <taxon>Chordata</taxon>
        <taxon>Craniata</taxon>
        <taxon>Vertebrata</taxon>
        <taxon>Euteleostomi</taxon>
        <taxon>Actinopterygii</taxon>
        <taxon>Neopterygii</taxon>
        <taxon>Teleostei</taxon>
        <taxon>Neoteleostei</taxon>
        <taxon>Acanthomorphata</taxon>
        <taxon>Carangaria</taxon>
        <taxon>Pleuronectiformes</taxon>
        <taxon>Pleuronectoidei</taxon>
        <taxon>Pleuronectidae</taxon>
        <taxon>Pleuronectes</taxon>
    </lineage>
</organism>
<comment type="caution">
    <text evidence="1">The sequence shown here is derived from an EMBL/GenBank/DDBJ whole genome shotgun (WGS) entry which is preliminary data.</text>
</comment>
<dbReference type="EMBL" id="CADEAL010001335">
    <property type="protein sequence ID" value="CAB1431373.1"/>
    <property type="molecule type" value="Genomic_DNA"/>
</dbReference>
<proteinExistence type="predicted"/>
<dbReference type="AlphaFoldDB" id="A0A9N7YMU7"/>
<name>A0A9N7YMU7_PLEPL</name>
<gene>
    <name evidence="1" type="ORF">PLEPLA_LOCUS19429</name>
</gene>
<protein>
    <submittedName>
        <fullName evidence="1">Uncharacterized protein</fullName>
    </submittedName>
</protein>
<keyword evidence="2" id="KW-1185">Reference proteome</keyword>
<reference evidence="1" key="1">
    <citation type="submission" date="2020-03" db="EMBL/GenBank/DDBJ databases">
        <authorList>
            <person name="Weist P."/>
        </authorList>
    </citation>
    <scope>NUCLEOTIDE SEQUENCE</scope>
</reference>
<evidence type="ECO:0000313" key="2">
    <source>
        <dbReference type="Proteomes" id="UP001153269"/>
    </source>
</evidence>
<dbReference type="Proteomes" id="UP001153269">
    <property type="component" value="Unassembled WGS sequence"/>
</dbReference>
<evidence type="ECO:0000313" key="1">
    <source>
        <dbReference type="EMBL" id="CAB1431373.1"/>
    </source>
</evidence>
<sequence>MRGGFTATGLKSLKDLFSPFWRKNTQPQGIYATKLFSPKANCSSSYSSTEPQWDWGSQRYPATENNSAAEAEAETRRAWLFIQSSKRFIMSIFKEKIHLELDLSSKYNNTNAD</sequence>